<dbReference type="EMBL" id="BARS01009331">
    <property type="protein sequence ID" value="GAF73131.1"/>
    <property type="molecule type" value="Genomic_DNA"/>
</dbReference>
<organism evidence="3">
    <name type="scientific">marine sediment metagenome</name>
    <dbReference type="NCBI Taxonomy" id="412755"/>
    <lineage>
        <taxon>unclassified sequences</taxon>
        <taxon>metagenomes</taxon>
        <taxon>ecological metagenomes</taxon>
    </lineage>
</organism>
<comment type="caution">
    <text evidence="3">The sequence shown here is derived from an EMBL/GenBank/DDBJ whole genome shotgun (WGS) entry which is preliminary data.</text>
</comment>
<accession>X0SDB2</accession>
<dbReference type="PANTHER" id="PTHR30572:SF18">
    <property type="entry name" value="ABC-TYPE MACROLIDE FAMILY EXPORT SYSTEM PERMEASE COMPONENT 2"/>
    <property type="match status" value="1"/>
</dbReference>
<feature type="non-terminal residue" evidence="3">
    <location>
        <position position="1"/>
    </location>
</feature>
<sequence>YLTIAIRNILRNKVHSSINVLGLSVGLACVILIALFLRHEWSYDAFHENKDTIYRIEQVTKNLSGEKNYVAQGPLPLGPALEAEYPEIIRNVRYSGGYSRVVRYADKIFYERILFTDPSLFEMFTFPMVQGNPGSVLEDLNSVVITEEVAVKYFGEEAPLGKRLTIEIEGEREDFFVTGVARKPPSNSTIQFDLVIRMEKRRTDDSWGSGIVQTYVQLADHADPRSLESKLLPFAQKYYGDIIEMRRSFEGPFAERFALSQDEDAMTFRLQPLREVYLHVPWREGAMPRGKPAHSFILTGIAGLILIIACINFMTLTIGRSVSRAREVGMRKVMGANRLRLMTQF</sequence>
<feature type="transmembrane region" description="Helical" evidence="1">
    <location>
        <begin position="18"/>
        <end position="37"/>
    </location>
</feature>
<name>X0SDB2_9ZZZZ</name>
<keyword evidence="1" id="KW-1133">Transmembrane helix</keyword>
<dbReference type="InterPro" id="IPR050250">
    <property type="entry name" value="Macrolide_Exporter_MacB"/>
</dbReference>
<keyword evidence="1" id="KW-0472">Membrane</keyword>
<feature type="non-terminal residue" evidence="3">
    <location>
        <position position="345"/>
    </location>
</feature>
<dbReference type="GO" id="GO:0005886">
    <property type="term" value="C:plasma membrane"/>
    <property type="evidence" value="ECO:0007669"/>
    <property type="project" value="TreeGrafter"/>
</dbReference>
<keyword evidence="1" id="KW-0812">Transmembrane</keyword>
<evidence type="ECO:0000313" key="3">
    <source>
        <dbReference type="EMBL" id="GAF73131.1"/>
    </source>
</evidence>
<evidence type="ECO:0000256" key="1">
    <source>
        <dbReference type="SAM" id="Phobius"/>
    </source>
</evidence>
<feature type="domain" description="MacB-like periplasmic core" evidence="2">
    <location>
        <begin position="16"/>
        <end position="231"/>
    </location>
</feature>
<gene>
    <name evidence="3" type="ORF">S01H1_17567</name>
</gene>
<reference evidence="3" key="1">
    <citation type="journal article" date="2014" name="Front. Microbiol.">
        <title>High frequency of phylogenetically diverse reductive dehalogenase-homologous genes in deep subseafloor sedimentary metagenomes.</title>
        <authorList>
            <person name="Kawai M."/>
            <person name="Futagami T."/>
            <person name="Toyoda A."/>
            <person name="Takaki Y."/>
            <person name="Nishi S."/>
            <person name="Hori S."/>
            <person name="Arai W."/>
            <person name="Tsubouchi T."/>
            <person name="Morono Y."/>
            <person name="Uchiyama I."/>
            <person name="Ito T."/>
            <person name="Fujiyama A."/>
            <person name="Inagaki F."/>
            <person name="Takami H."/>
        </authorList>
    </citation>
    <scope>NUCLEOTIDE SEQUENCE</scope>
    <source>
        <strain evidence="3">Expedition CK06-06</strain>
    </source>
</reference>
<feature type="transmembrane region" description="Helical" evidence="1">
    <location>
        <begin position="296"/>
        <end position="318"/>
    </location>
</feature>
<proteinExistence type="predicted"/>
<dbReference type="InterPro" id="IPR025857">
    <property type="entry name" value="MacB_PCD"/>
</dbReference>
<dbReference type="PANTHER" id="PTHR30572">
    <property type="entry name" value="MEMBRANE COMPONENT OF TRANSPORTER-RELATED"/>
    <property type="match status" value="1"/>
</dbReference>
<protein>
    <recommendedName>
        <fullName evidence="2">MacB-like periplasmic core domain-containing protein</fullName>
    </recommendedName>
</protein>
<dbReference type="AlphaFoldDB" id="X0SDB2"/>
<dbReference type="Pfam" id="PF12704">
    <property type="entry name" value="MacB_PCD"/>
    <property type="match status" value="1"/>
</dbReference>
<evidence type="ECO:0000259" key="2">
    <source>
        <dbReference type="Pfam" id="PF12704"/>
    </source>
</evidence>
<dbReference type="GO" id="GO:0022857">
    <property type="term" value="F:transmembrane transporter activity"/>
    <property type="evidence" value="ECO:0007669"/>
    <property type="project" value="TreeGrafter"/>
</dbReference>